<name>A0A833HL82_9FIRM</name>
<dbReference type="Proteomes" id="UP000465601">
    <property type="component" value="Unassembled WGS sequence"/>
</dbReference>
<sequence>MKITDFAILFVIITLPFNILLGIKTANLNNGLYKSLEMNRIIDTAVEDGVSQLVTVGGDKEITLNKERAMEAFFNSLFLNMDVVGDEIAQKKILGYIPAMVIVDYDGIYLLTNQEYTAADGYKEIKPIWKPKVPYSYSDGSYIYSFSLDDYIEIYDIANNRILKGLQGDLKAEIPSDIIQQDELFENVRRRTIIEAIKREVNHSINNHNLIAHQFGITYSFTLPVIDDEDWHKTLDDVGMLVFFQGLPIGIGGQRYNNYALGGARVVKGQHYYQQVNPNGITYYHKEGCPFLLTKEELVDSRREAARGGAFPCRECWP</sequence>
<organism evidence="1 2">
    <name type="scientific">Alkaliphilus serpentinus</name>
    <dbReference type="NCBI Taxonomy" id="1482731"/>
    <lineage>
        <taxon>Bacteria</taxon>
        <taxon>Bacillati</taxon>
        <taxon>Bacillota</taxon>
        <taxon>Clostridia</taxon>
        <taxon>Peptostreptococcales</taxon>
        <taxon>Natronincolaceae</taxon>
        <taxon>Alkaliphilus</taxon>
    </lineage>
</organism>
<comment type="caution">
    <text evidence="1">The sequence shown here is derived from an EMBL/GenBank/DDBJ whole genome shotgun (WGS) entry which is preliminary data.</text>
</comment>
<evidence type="ECO:0000313" key="2">
    <source>
        <dbReference type="Proteomes" id="UP000465601"/>
    </source>
</evidence>
<dbReference type="OrthoDB" id="1985886at2"/>
<dbReference type="RefSeq" id="WP_151867229.1">
    <property type="nucleotide sequence ID" value="NZ_WBZB01000067.1"/>
</dbReference>
<proteinExistence type="predicted"/>
<protein>
    <submittedName>
        <fullName evidence="1">Uncharacterized protein</fullName>
    </submittedName>
</protein>
<accession>A0A833HL82</accession>
<dbReference type="AlphaFoldDB" id="A0A833HL82"/>
<dbReference type="EMBL" id="WBZB01000067">
    <property type="protein sequence ID" value="KAB3525461.1"/>
    <property type="molecule type" value="Genomic_DNA"/>
</dbReference>
<keyword evidence="2" id="KW-1185">Reference proteome</keyword>
<reference evidence="1 2" key="1">
    <citation type="submission" date="2019-10" db="EMBL/GenBank/DDBJ databases">
        <title>Alkaliphilus serpentinus sp. nov. and Alkaliphilus pronyensis sp. nov., two novel anaerobic alkaliphilic species isolated from the serpentinized-hosted hydrothermal field of the Prony Bay (New Caledonia).</title>
        <authorList>
            <person name="Postec A."/>
        </authorList>
    </citation>
    <scope>NUCLEOTIDE SEQUENCE [LARGE SCALE GENOMIC DNA]</scope>
    <source>
        <strain evidence="1 2">LacT</strain>
    </source>
</reference>
<evidence type="ECO:0000313" key="1">
    <source>
        <dbReference type="EMBL" id="KAB3525461.1"/>
    </source>
</evidence>
<gene>
    <name evidence="1" type="ORF">F8153_15360</name>
</gene>